<dbReference type="Pfam" id="PF13349">
    <property type="entry name" value="DUF4097"/>
    <property type="match status" value="1"/>
</dbReference>
<proteinExistence type="predicted"/>
<name>A0A7J0D6V4_STRMI</name>
<evidence type="ECO:0000313" key="4">
    <source>
        <dbReference type="Proteomes" id="UP000498740"/>
    </source>
</evidence>
<dbReference type="AlphaFoldDB" id="A0A7J0D6V4"/>
<protein>
    <recommendedName>
        <fullName evidence="2">DUF4097 domain-containing protein</fullName>
    </recommendedName>
</protein>
<comment type="caution">
    <text evidence="3">The sequence shown here is derived from an EMBL/GenBank/DDBJ whole genome shotgun (WGS) entry which is preliminary data.</text>
</comment>
<dbReference type="EMBL" id="BLWD01000003">
    <property type="protein sequence ID" value="GFN09805.1"/>
    <property type="molecule type" value="Genomic_DNA"/>
</dbReference>
<reference evidence="3 4" key="1">
    <citation type="submission" date="2020-05" db="EMBL/GenBank/DDBJ databases">
        <title>Whole genome shotgun sequence of Streptomyces microflavus NBRC 13062.</title>
        <authorList>
            <person name="Komaki H."/>
            <person name="Tamura T."/>
        </authorList>
    </citation>
    <scope>NUCLEOTIDE SEQUENCE [LARGE SCALE GENOMIC DNA]</scope>
    <source>
        <strain evidence="3 4">NBRC 13062</strain>
    </source>
</reference>
<evidence type="ECO:0000256" key="1">
    <source>
        <dbReference type="SAM" id="MobiDB-lite"/>
    </source>
</evidence>
<evidence type="ECO:0000259" key="2">
    <source>
        <dbReference type="Pfam" id="PF13349"/>
    </source>
</evidence>
<dbReference type="InterPro" id="IPR025164">
    <property type="entry name" value="Toastrack_DUF4097"/>
</dbReference>
<feature type="region of interest" description="Disordered" evidence="1">
    <location>
        <begin position="1"/>
        <end position="28"/>
    </location>
</feature>
<accession>A0A7J0D6V4</accession>
<feature type="domain" description="DUF4097" evidence="2">
    <location>
        <begin position="96"/>
        <end position="236"/>
    </location>
</feature>
<sequence length="255" mass="26622">MLEKHPPEMHYGCGGREAPTPSDQGSALTTSRTFISTGAGAVRAEIVSPVGTVTVTTDPTITNAVITVSTPDDNGPYATAIEHATHDERPTQGMEGIRVEVPEPHGTETPQGHSADNVTVDVRLPDDGSSIVLTSNSADLTVYGDLQTLSLFSHSGGVRAEGVHTLRAVTSTGDIEAQRVDHQVDIATNSGNVTIGAYSGSEFRAHTATGKVRVSATPAAAGGMDIRTRTGEVTTRGTDDLDERIITGSGAHYRH</sequence>
<organism evidence="3 4">
    <name type="scientific">Streptomyces microflavus</name>
    <name type="common">Streptomyces lipmanii</name>
    <dbReference type="NCBI Taxonomy" id="1919"/>
    <lineage>
        <taxon>Bacteria</taxon>
        <taxon>Bacillati</taxon>
        <taxon>Actinomycetota</taxon>
        <taxon>Actinomycetes</taxon>
        <taxon>Kitasatosporales</taxon>
        <taxon>Streptomycetaceae</taxon>
        <taxon>Streptomyces</taxon>
    </lineage>
</organism>
<evidence type="ECO:0000313" key="3">
    <source>
        <dbReference type="EMBL" id="GFN09805.1"/>
    </source>
</evidence>
<gene>
    <name evidence="3" type="ORF">Smic_83610</name>
</gene>
<dbReference type="Proteomes" id="UP000498740">
    <property type="component" value="Unassembled WGS sequence"/>
</dbReference>